<keyword evidence="7" id="KW-1185">Reference proteome</keyword>
<evidence type="ECO:0000256" key="3">
    <source>
        <dbReference type="ARBA" id="ARBA00022833"/>
    </source>
</evidence>
<keyword evidence="3" id="KW-0862">Zinc</keyword>
<evidence type="ECO:0000313" key="6">
    <source>
        <dbReference type="EMBL" id="AQZ96013.1"/>
    </source>
</evidence>
<dbReference type="RefSeq" id="WP_080050906.1">
    <property type="nucleotide sequence ID" value="NZ_CP020100.1"/>
</dbReference>
<evidence type="ECO:0000256" key="2">
    <source>
        <dbReference type="ARBA" id="ARBA00022723"/>
    </source>
</evidence>
<gene>
    <name evidence="6" type="ORF">BVH74_15195</name>
</gene>
<dbReference type="GO" id="GO:0046872">
    <property type="term" value="F:metal ion binding"/>
    <property type="evidence" value="ECO:0007669"/>
    <property type="project" value="UniProtKB-KW"/>
</dbReference>
<dbReference type="PANTHER" id="PTHR33337">
    <property type="entry name" value="GFA DOMAIN-CONTAINING PROTEIN"/>
    <property type="match status" value="1"/>
</dbReference>
<protein>
    <submittedName>
        <fullName evidence="6">Aldehyde-activating protein</fullName>
    </submittedName>
</protein>
<reference evidence="6 7" key="1">
    <citation type="submission" date="2017-03" db="EMBL/GenBank/DDBJ databases">
        <title>Complete genome sequence of the novel DNRA strain Pseudomonas sp. S-6-2 isolated from Chinese polluted river sediment. Journal of Biotechnology.</title>
        <authorList>
            <person name="Li J."/>
            <person name="Xiang F."/>
            <person name="Wang L."/>
            <person name="Xi L."/>
            <person name="Liu J."/>
        </authorList>
    </citation>
    <scope>NUCLEOTIDE SEQUENCE [LARGE SCALE GENOMIC DNA]</scope>
    <source>
        <strain evidence="6 7">S-6-2</strain>
    </source>
</reference>
<keyword evidence="4" id="KW-0456">Lyase</keyword>
<evidence type="ECO:0000256" key="4">
    <source>
        <dbReference type="ARBA" id="ARBA00023239"/>
    </source>
</evidence>
<accession>A0A1V0B7V2</accession>
<dbReference type="PROSITE" id="PS51891">
    <property type="entry name" value="CENP_V_GFA"/>
    <property type="match status" value="1"/>
</dbReference>
<evidence type="ECO:0000256" key="1">
    <source>
        <dbReference type="ARBA" id="ARBA00005495"/>
    </source>
</evidence>
<dbReference type="InterPro" id="IPR011057">
    <property type="entry name" value="Mss4-like_sf"/>
</dbReference>
<dbReference type="Pfam" id="PF04828">
    <property type="entry name" value="GFA"/>
    <property type="match status" value="1"/>
</dbReference>
<organism evidence="6 7">
    <name type="scientific">Halopseudomonas phragmitis</name>
    <dbReference type="NCBI Taxonomy" id="1931241"/>
    <lineage>
        <taxon>Bacteria</taxon>
        <taxon>Pseudomonadati</taxon>
        <taxon>Pseudomonadota</taxon>
        <taxon>Gammaproteobacteria</taxon>
        <taxon>Pseudomonadales</taxon>
        <taxon>Pseudomonadaceae</taxon>
        <taxon>Halopseudomonas</taxon>
    </lineage>
</organism>
<keyword evidence="2" id="KW-0479">Metal-binding</keyword>
<comment type="similarity">
    <text evidence="1">Belongs to the Gfa family.</text>
</comment>
<dbReference type="AlphaFoldDB" id="A0A1V0B7V2"/>
<evidence type="ECO:0000259" key="5">
    <source>
        <dbReference type="PROSITE" id="PS51891"/>
    </source>
</evidence>
<dbReference type="STRING" id="1931241.BVH74_15195"/>
<proteinExistence type="inferred from homology"/>
<dbReference type="KEGG" id="ppha:BVH74_15195"/>
<dbReference type="GO" id="GO:0016846">
    <property type="term" value="F:carbon-sulfur lyase activity"/>
    <property type="evidence" value="ECO:0007669"/>
    <property type="project" value="InterPro"/>
</dbReference>
<dbReference type="EMBL" id="CP020100">
    <property type="protein sequence ID" value="AQZ96013.1"/>
    <property type="molecule type" value="Genomic_DNA"/>
</dbReference>
<feature type="domain" description="CENP-V/GFA" evidence="5">
    <location>
        <begin position="3"/>
        <end position="113"/>
    </location>
</feature>
<dbReference type="PANTHER" id="PTHR33337:SF40">
    <property type="entry name" value="CENP-V_GFA DOMAIN-CONTAINING PROTEIN-RELATED"/>
    <property type="match status" value="1"/>
</dbReference>
<name>A0A1V0B7V2_9GAMM</name>
<evidence type="ECO:0000313" key="7">
    <source>
        <dbReference type="Proteomes" id="UP000243488"/>
    </source>
</evidence>
<dbReference type="Proteomes" id="UP000243488">
    <property type="component" value="Chromosome"/>
</dbReference>
<dbReference type="Gene3D" id="3.90.1590.10">
    <property type="entry name" value="glutathione-dependent formaldehyde- activating enzyme (gfa)"/>
    <property type="match status" value="1"/>
</dbReference>
<dbReference type="SUPFAM" id="SSF51316">
    <property type="entry name" value="Mss4-like"/>
    <property type="match status" value="1"/>
</dbReference>
<dbReference type="InterPro" id="IPR006913">
    <property type="entry name" value="CENP-V/GFA"/>
</dbReference>
<sequence>MATTGSCLCGGVTFSIEGELEPIQVCHCRQCRKAQGTPLVSNIPVSAAAFTLLSGEQLLSAYESSPGKHRFFCKVCGSPVYSRRDGLPEVLRIRAGTLDGELQTRPVAHFYYAHRANWFEVNDELPKFPEAYIPAEKP</sequence>